<dbReference type="RefSeq" id="WP_006673448.1">
    <property type="nucleotide sequence ID" value="NZ_AOMA01000125.1"/>
</dbReference>
<dbReference type="OrthoDB" id="105697at2157"/>
<dbReference type="STRING" id="1227454.C446_12714"/>
<name>M0LT83_9EURY</name>
<evidence type="ECO:0000256" key="2">
    <source>
        <dbReference type="SAM" id="MobiDB-lite"/>
    </source>
</evidence>
<dbReference type="PANTHER" id="PTHR46268:SF6">
    <property type="entry name" value="UNIVERSAL STRESS PROTEIN UP12"/>
    <property type="match status" value="1"/>
</dbReference>
<evidence type="ECO:0000256" key="1">
    <source>
        <dbReference type="ARBA" id="ARBA00008791"/>
    </source>
</evidence>
<reference evidence="4 5" key="1">
    <citation type="journal article" date="2014" name="PLoS Genet.">
        <title>Phylogenetically driven sequencing of extremely halophilic archaea reveals strategies for static and dynamic osmo-response.</title>
        <authorList>
            <person name="Becker E.A."/>
            <person name="Seitzer P.M."/>
            <person name="Tritt A."/>
            <person name="Larsen D."/>
            <person name="Krusor M."/>
            <person name="Yao A.I."/>
            <person name="Wu D."/>
            <person name="Madern D."/>
            <person name="Eisen J.A."/>
            <person name="Darling A.E."/>
            <person name="Facciotti M.T."/>
        </authorList>
    </citation>
    <scope>NUCLEOTIDE SEQUENCE [LARGE SCALE GENOMIC DNA]</scope>
    <source>
        <strain evidence="4 5">JCM 10879</strain>
    </source>
</reference>
<evidence type="ECO:0000313" key="5">
    <source>
        <dbReference type="Proteomes" id="UP000011607"/>
    </source>
</evidence>
<dbReference type="AlphaFoldDB" id="M0LT83"/>
<dbReference type="PRINTS" id="PR01438">
    <property type="entry name" value="UNVRSLSTRESS"/>
</dbReference>
<dbReference type="InterPro" id="IPR006016">
    <property type="entry name" value="UspA"/>
</dbReference>
<feature type="region of interest" description="Disordered" evidence="2">
    <location>
        <begin position="49"/>
        <end position="81"/>
    </location>
</feature>
<dbReference type="PATRIC" id="fig|1227454.3.peg.2601"/>
<dbReference type="EMBL" id="AOMA01000125">
    <property type="protein sequence ID" value="EMA35325.1"/>
    <property type="molecule type" value="Genomic_DNA"/>
</dbReference>
<evidence type="ECO:0000313" key="4">
    <source>
        <dbReference type="EMBL" id="EMA35325.1"/>
    </source>
</evidence>
<proteinExistence type="inferred from homology"/>
<dbReference type="Proteomes" id="UP000011607">
    <property type="component" value="Unassembled WGS sequence"/>
</dbReference>
<organism evidence="4 5">
    <name type="scientific">Halobiforma nitratireducens JCM 10879</name>
    <dbReference type="NCBI Taxonomy" id="1227454"/>
    <lineage>
        <taxon>Archaea</taxon>
        <taxon>Methanobacteriati</taxon>
        <taxon>Methanobacteriota</taxon>
        <taxon>Stenosarchaea group</taxon>
        <taxon>Halobacteria</taxon>
        <taxon>Halobacteriales</taxon>
        <taxon>Natrialbaceae</taxon>
        <taxon>Halobiforma</taxon>
    </lineage>
</organism>
<protein>
    <submittedName>
        <fullName evidence="4">UspA domain protein</fullName>
    </submittedName>
</protein>
<comment type="similarity">
    <text evidence="1">Belongs to the universal stress protein A family.</text>
</comment>
<dbReference type="CDD" id="cd00293">
    <property type="entry name" value="USP-like"/>
    <property type="match status" value="1"/>
</dbReference>
<dbReference type="InterPro" id="IPR006015">
    <property type="entry name" value="Universal_stress_UspA"/>
</dbReference>
<dbReference type="Pfam" id="PF00582">
    <property type="entry name" value="Usp"/>
    <property type="match status" value="1"/>
</dbReference>
<dbReference type="PANTHER" id="PTHR46268">
    <property type="entry name" value="STRESS RESPONSE PROTEIN NHAX"/>
    <property type="match status" value="1"/>
</dbReference>
<dbReference type="eggNOG" id="arCOG02053">
    <property type="taxonomic scope" value="Archaea"/>
</dbReference>
<evidence type="ECO:0000259" key="3">
    <source>
        <dbReference type="Pfam" id="PF00582"/>
    </source>
</evidence>
<dbReference type="InterPro" id="IPR014729">
    <property type="entry name" value="Rossmann-like_a/b/a_fold"/>
</dbReference>
<accession>M0LT83</accession>
<sequence>MSGFDTILYPADGSEGAGVALEKVRDLAETYDATVHVLHVVDTLHPAFGLGEDPNRESSPGMVGDPQGADTPMGGDRESPKEIRAEAEEYGENVVKDAVGRLPDIDTHGVVRSGTPHKIVLEYADANDIDLIVMGTHGRTGLERYLIGSLTEKVVRASDVPVLTVPVADAA</sequence>
<comment type="caution">
    <text evidence="4">The sequence shown here is derived from an EMBL/GenBank/DDBJ whole genome shotgun (WGS) entry which is preliminary data.</text>
</comment>
<keyword evidence="5" id="KW-1185">Reference proteome</keyword>
<dbReference type="SUPFAM" id="SSF52402">
    <property type="entry name" value="Adenine nucleotide alpha hydrolases-like"/>
    <property type="match status" value="1"/>
</dbReference>
<dbReference type="Gene3D" id="3.40.50.620">
    <property type="entry name" value="HUPs"/>
    <property type="match status" value="1"/>
</dbReference>
<gene>
    <name evidence="4" type="ORF">C446_12714</name>
</gene>
<feature type="domain" description="UspA" evidence="3">
    <location>
        <begin position="4"/>
        <end position="166"/>
    </location>
</feature>